<organism evidence="7 8">
    <name type="scientific">Ktedonobacter racemifer DSM 44963</name>
    <dbReference type="NCBI Taxonomy" id="485913"/>
    <lineage>
        <taxon>Bacteria</taxon>
        <taxon>Bacillati</taxon>
        <taxon>Chloroflexota</taxon>
        <taxon>Ktedonobacteria</taxon>
        <taxon>Ktedonobacterales</taxon>
        <taxon>Ktedonobacteraceae</taxon>
        <taxon>Ktedonobacter</taxon>
    </lineage>
</organism>
<proteinExistence type="inferred from homology"/>
<dbReference type="PRINTS" id="PR00465">
    <property type="entry name" value="EP450IV"/>
</dbReference>
<keyword evidence="6" id="KW-0560">Oxidoreductase</keyword>
<dbReference type="InterPro" id="IPR002403">
    <property type="entry name" value="Cyt_P450_E_grp-IV"/>
</dbReference>
<comment type="cofactor">
    <cofactor evidence="1 5">
        <name>heme</name>
        <dbReference type="ChEBI" id="CHEBI:30413"/>
    </cofactor>
</comment>
<dbReference type="STRING" id="485913.Krac_3024"/>
<evidence type="ECO:0000256" key="5">
    <source>
        <dbReference type="PIRSR" id="PIRSR602403-1"/>
    </source>
</evidence>
<evidence type="ECO:0000256" key="1">
    <source>
        <dbReference type="ARBA" id="ARBA00001971"/>
    </source>
</evidence>
<dbReference type="EMBL" id="ADVG01000004">
    <property type="protein sequence ID" value="EFH82234.1"/>
    <property type="molecule type" value="Genomic_DNA"/>
</dbReference>
<dbReference type="RefSeq" id="WP_007920185.1">
    <property type="nucleotide sequence ID" value="NZ_ADVG01000004.1"/>
</dbReference>
<dbReference type="eggNOG" id="COG2124">
    <property type="taxonomic scope" value="Bacteria"/>
</dbReference>
<dbReference type="GO" id="GO:0005506">
    <property type="term" value="F:iron ion binding"/>
    <property type="evidence" value="ECO:0007669"/>
    <property type="project" value="InterPro"/>
</dbReference>
<dbReference type="AlphaFoldDB" id="D6U094"/>
<protein>
    <submittedName>
        <fullName evidence="7">Cytochrome P450</fullName>
    </submittedName>
</protein>
<name>D6U094_KTERA</name>
<evidence type="ECO:0000313" key="8">
    <source>
        <dbReference type="Proteomes" id="UP000004508"/>
    </source>
</evidence>
<dbReference type="Gene3D" id="1.10.630.10">
    <property type="entry name" value="Cytochrome P450"/>
    <property type="match status" value="1"/>
</dbReference>
<dbReference type="InterPro" id="IPR017972">
    <property type="entry name" value="Cyt_P450_CS"/>
</dbReference>
<evidence type="ECO:0000256" key="3">
    <source>
        <dbReference type="ARBA" id="ARBA00022723"/>
    </source>
</evidence>
<evidence type="ECO:0000313" key="7">
    <source>
        <dbReference type="EMBL" id="EFH82234.1"/>
    </source>
</evidence>
<reference evidence="7 8" key="1">
    <citation type="journal article" date="2011" name="Stand. Genomic Sci.">
        <title>Non-contiguous finished genome sequence and contextual data of the filamentous soil bacterium Ktedonobacter racemifer type strain (SOSP1-21).</title>
        <authorList>
            <person name="Chang Y.J."/>
            <person name="Land M."/>
            <person name="Hauser L."/>
            <person name="Chertkov O."/>
            <person name="Del Rio T.G."/>
            <person name="Nolan M."/>
            <person name="Copeland A."/>
            <person name="Tice H."/>
            <person name="Cheng J.F."/>
            <person name="Lucas S."/>
            <person name="Han C."/>
            <person name="Goodwin L."/>
            <person name="Pitluck S."/>
            <person name="Ivanova N."/>
            <person name="Ovchinikova G."/>
            <person name="Pati A."/>
            <person name="Chen A."/>
            <person name="Palaniappan K."/>
            <person name="Mavromatis K."/>
            <person name="Liolios K."/>
            <person name="Brettin T."/>
            <person name="Fiebig A."/>
            <person name="Rohde M."/>
            <person name="Abt B."/>
            <person name="Goker M."/>
            <person name="Detter J.C."/>
            <person name="Woyke T."/>
            <person name="Bristow J."/>
            <person name="Eisen J.A."/>
            <person name="Markowitz V."/>
            <person name="Hugenholtz P."/>
            <person name="Kyrpides N.C."/>
            <person name="Klenk H.P."/>
            <person name="Lapidus A."/>
        </authorList>
    </citation>
    <scope>NUCLEOTIDE SEQUENCE [LARGE SCALE GENOMIC DNA]</scope>
    <source>
        <strain evidence="8">DSM 44963</strain>
    </source>
</reference>
<evidence type="ECO:0000256" key="4">
    <source>
        <dbReference type="ARBA" id="ARBA00023004"/>
    </source>
</evidence>
<comment type="similarity">
    <text evidence="2 6">Belongs to the cytochrome P450 family.</text>
</comment>
<dbReference type="PANTHER" id="PTHR24305:SF166">
    <property type="entry name" value="CYTOCHROME P450 12A4, MITOCHONDRIAL-RELATED"/>
    <property type="match status" value="1"/>
</dbReference>
<dbReference type="OrthoDB" id="140159at2"/>
<dbReference type="InterPro" id="IPR001128">
    <property type="entry name" value="Cyt_P450"/>
</dbReference>
<gene>
    <name evidence="7" type="ORF">Krac_3024</name>
</gene>
<comment type="caution">
    <text evidence="7">The sequence shown here is derived from an EMBL/GenBank/DDBJ whole genome shotgun (WGS) entry which is preliminary data.</text>
</comment>
<dbReference type="Proteomes" id="UP000004508">
    <property type="component" value="Unassembled WGS sequence"/>
</dbReference>
<dbReference type="PRINTS" id="PR00385">
    <property type="entry name" value="P450"/>
</dbReference>
<keyword evidence="3 5" id="KW-0479">Metal-binding</keyword>
<keyword evidence="4 5" id="KW-0408">Iron</keyword>
<accession>D6U094</accession>
<evidence type="ECO:0000256" key="2">
    <source>
        <dbReference type="ARBA" id="ARBA00010617"/>
    </source>
</evidence>
<dbReference type="InParanoid" id="D6U094"/>
<sequence>MATTMASRHAIPGPRSLPLLSWRGGMLKLYQRPFSFLRDLHATYGDVVTLAQGTSTYVCAFGPDLNFQVLSNPQLFQAGGDVSVTKFRQDTAFGKLMSQNLMQMDGEKHRQHRRLMQPAFHRQQIAAYHQDMMSLTQQLLESWREQTQINVHREMQDLTLRIAVKTLFGVYDEEELQHVGTLLRDMTRSMLLTMALPYDIPGTPYHRVLRLSEELTAFMRATIARKRAHNEEADVLSALIHAHDEEGATLSDDELIGHAFALFVAGHETTANALSWILLLLSQHPQVCAELLEELDGALQGSVPTLEQLSQLSLLDGVIKESLRLFPPAAIGIRIASEACDLGGYALPKGTNVVYSEFLTHRLPELYTNPDHFLPKRWASLTRSPYEYLPFSAGRHMCIGLSFATQEMKVVLAMLLQRYRLEPVPNAKISTQLSMRPVPGIPMHVFPQDRSFKRVPVRGTIHQLVELPKA</sequence>
<dbReference type="GO" id="GO:0020037">
    <property type="term" value="F:heme binding"/>
    <property type="evidence" value="ECO:0007669"/>
    <property type="project" value="InterPro"/>
</dbReference>
<feature type="binding site" description="axial binding residue" evidence="5">
    <location>
        <position position="398"/>
    </location>
    <ligand>
        <name>heme</name>
        <dbReference type="ChEBI" id="CHEBI:30413"/>
    </ligand>
    <ligandPart>
        <name>Fe</name>
        <dbReference type="ChEBI" id="CHEBI:18248"/>
    </ligandPart>
</feature>
<dbReference type="CDD" id="cd11053">
    <property type="entry name" value="CYP110-like"/>
    <property type="match status" value="1"/>
</dbReference>
<dbReference type="PROSITE" id="PS00086">
    <property type="entry name" value="CYTOCHROME_P450"/>
    <property type="match status" value="1"/>
</dbReference>
<keyword evidence="8" id="KW-1185">Reference proteome</keyword>
<keyword evidence="5 6" id="KW-0349">Heme</keyword>
<dbReference type="InterPro" id="IPR036396">
    <property type="entry name" value="Cyt_P450_sf"/>
</dbReference>
<dbReference type="PANTHER" id="PTHR24305">
    <property type="entry name" value="CYTOCHROME P450"/>
    <property type="match status" value="1"/>
</dbReference>
<dbReference type="GO" id="GO:0004497">
    <property type="term" value="F:monooxygenase activity"/>
    <property type="evidence" value="ECO:0007669"/>
    <property type="project" value="UniProtKB-KW"/>
</dbReference>
<dbReference type="Pfam" id="PF00067">
    <property type="entry name" value="p450"/>
    <property type="match status" value="1"/>
</dbReference>
<dbReference type="InterPro" id="IPR050121">
    <property type="entry name" value="Cytochrome_P450_monoxygenase"/>
</dbReference>
<evidence type="ECO:0000256" key="6">
    <source>
        <dbReference type="RuleBase" id="RU000461"/>
    </source>
</evidence>
<keyword evidence="6" id="KW-0503">Monooxygenase</keyword>
<dbReference type="GO" id="GO:0016705">
    <property type="term" value="F:oxidoreductase activity, acting on paired donors, with incorporation or reduction of molecular oxygen"/>
    <property type="evidence" value="ECO:0007669"/>
    <property type="project" value="InterPro"/>
</dbReference>
<dbReference type="SUPFAM" id="SSF48264">
    <property type="entry name" value="Cytochrome P450"/>
    <property type="match status" value="1"/>
</dbReference>